<feature type="transmembrane region" description="Helical" evidence="5">
    <location>
        <begin position="532"/>
        <end position="555"/>
    </location>
</feature>
<dbReference type="InterPro" id="IPR036163">
    <property type="entry name" value="HMA_dom_sf"/>
</dbReference>
<keyword evidence="5" id="KW-0812">Transmembrane</keyword>
<feature type="transmembrane region" description="Helical" evidence="5">
    <location>
        <begin position="455"/>
        <end position="476"/>
    </location>
</feature>
<name>A0A2A2JNW4_9BILA</name>
<dbReference type="OrthoDB" id="432719at2759"/>
<feature type="domain" description="HMA" evidence="6">
    <location>
        <begin position="365"/>
        <end position="431"/>
    </location>
</feature>
<comment type="caution">
    <text evidence="7">The sequence shown here is derived from an EMBL/GenBank/DDBJ whole genome shotgun (WGS) entry which is preliminary data.</text>
</comment>
<feature type="region of interest" description="Disordered" evidence="4">
    <location>
        <begin position="1"/>
        <end position="38"/>
    </location>
</feature>
<feature type="domain" description="HMA" evidence="6">
    <location>
        <begin position="64"/>
        <end position="130"/>
    </location>
</feature>
<dbReference type="Gene3D" id="3.30.70.100">
    <property type="match status" value="4"/>
</dbReference>
<dbReference type="InterPro" id="IPR006122">
    <property type="entry name" value="HMA_Cu_ion-bd"/>
</dbReference>
<dbReference type="Proteomes" id="UP000218231">
    <property type="component" value="Unassembled WGS sequence"/>
</dbReference>
<feature type="domain" description="HMA" evidence="6">
    <location>
        <begin position="289"/>
        <end position="355"/>
    </location>
</feature>
<dbReference type="PROSITE" id="PS50846">
    <property type="entry name" value="HMA_2"/>
    <property type="match status" value="4"/>
</dbReference>
<dbReference type="CDD" id="cd00371">
    <property type="entry name" value="HMA"/>
    <property type="match status" value="3"/>
</dbReference>
<dbReference type="GO" id="GO:0005507">
    <property type="term" value="F:copper ion binding"/>
    <property type="evidence" value="ECO:0007669"/>
    <property type="project" value="InterPro"/>
</dbReference>
<dbReference type="GO" id="GO:0006825">
    <property type="term" value="P:copper ion transport"/>
    <property type="evidence" value="ECO:0007669"/>
    <property type="project" value="UniProtKB-KW"/>
</dbReference>
<keyword evidence="5" id="KW-0472">Membrane</keyword>
<proteinExistence type="predicted"/>
<feature type="compositionally biased region" description="Polar residues" evidence="4">
    <location>
        <begin position="28"/>
        <end position="38"/>
    </location>
</feature>
<dbReference type="STRING" id="2018661.A0A2A2JNW4"/>
<dbReference type="InterPro" id="IPR017969">
    <property type="entry name" value="Heavy-metal-associated_CS"/>
</dbReference>
<organism evidence="7 8">
    <name type="scientific">Diploscapter pachys</name>
    <dbReference type="NCBI Taxonomy" id="2018661"/>
    <lineage>
        <taxon>Eukaryota</taxon>
        <taxon>Metazoa</taxon>
        <taxon>Ecdysozoa</taxon>
        <taxon>Nematoda</taxon>
        <taxon>Chromadorea</taxon>
        <taxon>Rhabditida</taxon>
        <taxon>Rhabditina</taxon>
        <taxon>Rhabditomorpha</taxon>
        <taxon>Rhabditoidea</taxon>
        <taxon>Rhabditidae</taxon>
        <taxon>Diploscapter</taxon>
    </lineage>
</organism>
<evidence type="ECO:0000259" key="6">
    <source>
        <dbReference type="PROSITE" id="PS50846"/>
    </source>
</evidence>
<evidence type="ECO:0000313" key="7">
    <source>
        <dbReference type="EMBL" id="PAV63415.1"/>
    </source>
</evidence>
<keyword evidence="3" id="KW-0186">Copper</keyword>
<evidence type="ECO:0000313" key="8">
    <source>
        <dbReference type="Proteomes" id="UP000218231"/>
    </source>
</evidence>
<evidence type="ECO:0000256" key="1">
    <source>
        <dbReference type="ARBA" id="ARBA00022723"/>
    </source>
</evidence>
<keyword evidence="8" id="KW-1185">Reference proteome</keyword>
<feature type="region of interest" description="Disordered" evidence="4">
    <location>
        <begin position="241"/>
        <end position="267"/>
    </location>
</feature>
<evidence type="ECO:0000256" key="5">
    <source>
        <dbReference type="SAM" id="Phobius"/>
    </source>
</evidence>
<sequence length="600" mass="66121">MDDVNLLDDSPLLPRLPPPPRAASLPPQQQDNRVLAGNASSIASYTSLPSSSNDRTSSDDRMKYEAIVEIKGMTCHACVNNIQDHISSKPGIYSIFVSLEEEQGRVVYDPLQWTGDKIAEAIDDMGFDANLKTSYPAPKSPVKFSTDSSPSQKTVQLTSGGMEEAVVSIEGMTCHACVNNIQDNIGAKQGIVSIKVDLQQKKGWVKYYTNEWTGEKVAEAIDDMGFDVKLISANDINDTESVMSDKSTKSNGTTHSRTSNLKNGKPKTTEKIQLQVNGVKYSKGVDNLEKCVVSIEGMTCASCVQYIERNLSKVEGVQSVVVALIAAQGEINFDPSLLSVDRILDEIASLGYKASLLDSNYNRDNHIQFLIGGLNSETDVTRVESHLIARKGVDSCHVSLATSIASVEFSPSLIGPRDVIQIIEGLGYTAELASRDDQMRRLDHTEEVKKWRTTFMISLLCGVPVMLIMIIFHWILHTPMHPERQTPVFTPALSLDNFLLFLLCTPVQVFGGRQFYTAAYKALKHGTANMDVLIVLATSIAYAYSIIVLLAAIFLRWSSSPMTFFDVPPMLIVFIALGRMLENKAKANSRIYHFCKISKN</sequence>
<feature type="transmembrane region" description="Helical" evidence="5">
    <location>
        <begin position="561"/>
        <end position="581"/>
    </location>
</feature>
<dbReference type="EMBL" id="LIAE01010306">
    <property type="protein sequence ID" value="PAV63415.1"/>
    <property type="molecule type" value="Genomic_DNA"/>
</dbReference>
<feature type="compositionally biased region" description="Polar residues" evidence="4">
    <location>
        <begin position="241"/>
        <end position="262"/>
    </location>
</feature>
<dbReference type="AlphaFoldDB" id="A0A2A2JNW4"/>
<dbReference type="PANTHER" id="PTHR46594">
    <property type="entry name" value="P-TYPE CATION-TRANSPORTING ATPASE"/>
    <property type="match status" value="1"/>
</dbReference>
<reference evidence="7 8" key="1">
    <citation type="journal article" date="2017" name="Curr. Biol.">
        <title>Genome architecture and evolution of a unichromosomal asexual nematode.</title>
        <authorList>
            <person name="Fradin H."/>
            <person name="Zegar C."/>
            <person name="Gutwein M."/>
            <person name="Lucas J."/>
            <person name="Kovtun M."/>
            <person name="Corcoran D."/>
            <person name="Baugh L.R."/>
            <person name="Kiontke K."/>
            <person name="Gunsalus K."/>
            <person name="Fitch D.H."/>
            <person name="Piano F."/>
        </authorList>
    </citation>
    <scope>NUCLEOTIDE SEQUENCE [LARGE SCALE GENOMIC DNA]</scope>
    <source>
        <strain evidence="7">PF1309</strain>
    </source>
</reference>
<dbReference type="PANTHER" id="PTHR46594:SF4">
    <property type="entry name" value="P-TYPE CATION-TRANSPORTING ATPASE"/>
    <property type="match status" value="1"/>
</dbReference>
<keyword evidence="1" id="KW-0479">Metal-binding</keyword>
<keyword evidence="2" id="KW-0813">Transport</keyword>
<dbReference type="InterPro" id="IPR006121">
    <property type="entry name" value="HMA_dom"/>
</dbReference>
<gene>
    <name evidence="7" type="ORF">WR25_08380</name>
</gene>
<keyword evidence="2" id="KW-0187">Copper transport</keyword>
<dbReference type="PRINTS" id="PR00942">
    <property type="entry name" value="CUATPASEI"/>
</dbReference>
<protein>
    <recommendedName>
        <fullName evidence="6">HMA domain-containing protein</fullName>
    </recommendedName>
</protein>
<dbReference type="PROSITE" id="PS01047">
    <property type="entry name" value="HMA_1"/>
    <property type="match status" value="3"/>
</dbReference>
<dbReference type="SUPFAM" id="SSF55008">
    <property type="entry name" value="HMA, heavy metal-associated domain"/>
    <property type="match status" value="4"/>
</dbReference>
<evidence type="ECO:0000256" key="2">
    <source>
        <dbReference type="ARBA" id="ARBA00022796"/>
    </source>
</evidence>
<evidence type="ECO:0000256" key="3">
    <source>
        <dbReference type="ARBA" id="ARBA00023008"/>
    </source>
</evidence>
<dbReference type="NCBIfam" id="TIGR00003">
    <property type="entry name" value="copper ion binding protein"/>
    <property type="match status" value="3"/>
</dbReference>
<feature type="domain" description="HMA" evidence="6">
    <location>
        <begin position="163"/>
        <end position="229"/>
    </location>
</feature>
<keyword evidence="2" id="KW-0406">Ion transport</keyword>
<evidence type="ECO:0000256" key="4">
    <source>
        <dbReference type="SAM" id="MobiDB-lite"/>
    </source>
</evidence>
<accession>A0A2A2JNW4</accession>
<dbReference type="FunFam" id="3.30.70.100:FF:000001">
    <property type="entry name" value="ATPase copper transporting beta"/>
    <property type="match status" value="4"/>
</dbReference>
<keyword evidence="5" id="KW-1133">Transmembrane helix</keyword>
<feature type="transmembrane region" description="Helical" evidence="5">
    <location>
        <begin position="488"/>
        <end position="511"/>
    </location>
</feature>
<dbReference type="Pfam" id="PF00403">
    <property type="entry name" value="HMA"/>
    <property type="match status" value="4"/>
</dbReference>